<comment type="caution">
    <text evidence="2">The sequence shown here is derived from an EMBL/GenBank/DDBJ whole genome shotgun (WGS) entry which is preliminary data.</text>
</comment>
<name>A0A2V2BIV2_9GAMM</name>
<dbReference type="AlphaFoldDB" id="A0A2V2BIV2"/>
<organism evidence="2 3">
    <name type="scientific">Pantoea allii</name>
    <dbReference type="NCBI Taxonomy" id="574096"/>
    <lineage>
        <taxon>Bacteria</taxon>
        <taxon>Pseudomonadati</taxon>
        <taxon>Pseudomonadota</taxon>
        <taxon>Gammaproteobacteria</taxon>
        <taxon>Enterobacterales</taxon>
        <taxon>Erwiniaceae</taxon>
        <taxon>Pantoea</taxon>
    </lineage>
</organism>
<sequence>MTSAQMHVHIFRISLTEDSFHSSPKRGIAPNNSQTQSAVFYCTETRRGWLKTIHRRAKKPAGDATGQGFSGEPHIRGRQNAR</sequence>
<evidence type="ECO:0000313" key="2">
    <source>
        <dbReference type="EMBL" id="PWK97835.1"/>
    </source>
</evidence>
<accession>A0A2V2BIV2</accession>
<feature type="region of interest" description="Disordered" evidence="1">
    <location>
        <begin position="55"/>
        <end position="82"/>
    </location>
</feature>
<dbReference type="Proteomes" id="UP000245981">
    <property type="component" value="Unassembled WGS sequence"/>
</dbReference>
<proteinExistence type="predicted"/>
<dbReference type="EMBL" id="QGHF01000004">
    <property type="protein sequence ID" value="PWK97835.1"/>
    <property type="molecule type" value="Genomic_DNA"/>
</dbReference>
<reference evidence="2 3" key="1">
    <citation type="submission" date="2018-05" db="EMBL/GenBank/DDBJ databases">
        <title>Genomic Encyclopedia of Type Strains, Phase IV (KMG-V): Genome sequencing to study the core and pangenomes of soil and plant-associated prokaryotes.</title>
        <authorList>
            <person name="Whitman W."/>
        </authorList>
    </citation>
    <scope>NUCLEOTIDE SEQUENCE [LARGE SCALE GENOMIC DNA]</scope>
    <source>
        <strain evidence="2 3">PNA 200-10</strain>
    </source>
</reference>
<evidence type="ECO:0000313" key="3">
    <source>
        <dbReference type="Proteomes" id="UP000245981"/>
    </source>
</evidence>
<gene>
    <name evidence="2" type="ORF">C7431_104528</name>
</gene>
<protein>
    <submittedName>
        <fullName evidence="2">Uncharacterized protein</fullName>
    </submittedName>
</protein>
<evidence type="ECO:0000256" key="1">
    <source>
        <dbReference type="SAM" id="MobiDB-lite"/>
    </source>
</evidence>